<dbReference type="SUPFAM" id="SSF158682">
    <property type="entry name" value="TerB-like"/>
    <property type="match status" value="1"/>
</dbReference>
<dbReference type="EMBL" id="CP001287">
    <property type="protein sequence ID" value="ACK64498.1"/>
    <property type="molecule type" value="Genomic_DNA"/>
</dbReference>
<dbReference type="eggNOG" id="ENOG50302EY">
    <property type="taxonomic scope" value="Bacteria"/>
</dbReference>
<dbReference type="Proteomes" id="UP000008204">
    <property type="component" value="Chromosome"/>
</dbReference>
<dbReference type="HOGENOM" id="CLU_1389114_0_0_3"/>
<name>B7JUB8_RIPO1</name>
<organism evidence="1 2">
    <name type="scientific">Rippkaea orientalis (strain PCC 8801 / RF-1)</name>
    <name type="common">Cyanothece sp. (strain PCC 8801)</name>
    <dbReference type="NCBI Taxonomy" id="41431"/>
    <lineage>
        <taxon>Bacteria</taxon>
        <taxon>Bacillati</taxon>
        <taxon>Cyanobacteriota</taxon>
        <taxon>Cyanophyceae</taxon>
        <taxon>Oscillatoriophycideae</taxon>
        <taxon>Chroococcales</taxon>
        <taxon>Aphanothecaceae</taxon>
        <taxon>Rippkaea</taxon>
        <taxon>Rippkaea orientalis</taxon>
    </lineage>
</organism>
<gene>
    <name evidence="1" type="ordered locus">PCC8801_0401</name>
</gene>
<dbReference type="KEGG" id="cyp:PCC8801_0401"/>
<keyword evidence="2" id="KW-1185">Reference proteome</keyword>
<evidence type="ECO:0000313" key="2">
    <source>
        <dbReference type="Proteomes" id="UP000008204"/>
    </source>
</evidence>
<reference evidence="2" key="1">
    <citation type="journal article" date="2011" name="MBio">
        <title>Novel metabolic attributes of the genus Cyanothece, comprising a group of unicellular nitrogen-fixing Cyanobacteria.</title>
        <authorList>
            <person name="Bandyopadhyay A."/>
            <person name="Elvitigala T."/>
            <person name="Welsh E."/>
            <person name="Stockel J."/>
            <person name="Liberton M."/>
            <person name="Min H."/>
            <person name="Sherman L.A."/>
            <person name="Pakrasi H.B."/>
        </authorList>
    </citation>
    <scope>NUCLEOTIDE SEQUENCE [LARGE SCALE GENOMIC DNA]</scope>
    <source>
        <strain evidence="2">PCC 8801</strain>
    </source>
</reference>
<dbReference type="RefSeq" id="WP_012593775.1">
    <property type="nucleotide sequence ID" value="NC_011726.1"/>
</dbReference>
<accession>B7JUB8</accession>
<dbReference type="InterPro" id="IPR029024">
    <property type="entry name" value="TerB-like"/>
</dbReference>
<proteinExistence type="predicted"/>
<sequence>MLSQIVRPLVQTQIRLLANSQATQTTLIDTIARWLGYLGVQAKVTKLTPDSERIHLSLTVAKPDGCDSQDWQQILNNLRSPATIEGSSENNYTQMSEVQQQQLARLLAYLIQVGNPNGKISWTEVETQLLPLNLNPFILSSIQVALKVPQPTDLLQKLDPDVAASAFPIAVRIAWFDQEINPHEHDALSTLLSAMK</sequence>
<dbReference type="AlphaFoldDB" id="B7JUB8"/>
<dbReference type="OrthoDB" id="531086at2"/>
<protein>
    <submittedName>
        <fullName evidence="1">Uncharacterized protein</fullName>
    </submittedName>
</protein>
<evidence type="ECO:0000313" key="1">
    <source>
        <dbReference type="EMBL" id="ACK64498.1"/>
    </source>
</evidence>